<feature type="transmembrane region" description="Helical" evidence="2">
    <location>
        <begin position="365"/>
        <end position="387"/>
    </location>
</feature>
<dbReference type="EMBL" id="KZ678128">
    <property type="protein sequence ID" value="PSN74686.1"/>
    <property type="molecule type" value="Genomic_DNA"/>
</dbReference>
<feature type="compositionally biased region" description="Polar residues" evidence="1">
    <location>
        <begin position="46"/>
        <end position="55"/>
    </location>
</feature>
<feature type="region of interest" description="Disordered" evidence="1">
    <location>
        <begin position="1"/>
        <end position="281"/>
    </location>
</feature>
<keyword evidence="2" id="KW-0812">Transmembrane</keyword>
<gene>
    <name evidence="3" type="ORF">BS50DRAFT_21763</name>
</gene>
<keyword evidence="2" id="KW-1133">Transmembrane helix</keyword>
<evidence type="ECO:0000256" key="2">
    <source>
        <dbReference type="SAM" id="Phobius"/>
    </source>
</evidence>
<keyword evidence="2" id="KW-0472">Membrane</keyword>
<dbReference type="STRING" id="1448308.A0A2T2PAW6"/>
<feature type="compositionally biased region" description="Pro residues" evidence="1">
    <location>
        <begin position="156"/>
        <end position="173"/>
    </location>
</feature>
<name>A0A2T2PAW6_CORCC</name>
<feature type="compositionally biased region" description="Low complexity" evidence="1">
    <location>
        <begin position="86"/>
        <end position="98"/>
    </location>
</feature>
<protein>
    <submittedName>
        <fullName evidence="3">Uncharacterized protein</fullName>
    </submittedName>
</protein>
<feature type="transmembrane region" description="Helical" evidence="2">
    <location>
        <begin position="399"/>
        <end position="420"/>
    </location>
</feature>
<reference evidence="3 4" key="1">
    <citation type="journal article" date="2018" name="Front. Microbiol.">
        <title>Genome-Wide Analysis of Corynespora cassiicola Leaf Fall Disease Putative Effectors.</title>
        <authorList>
            <person name="Lopez D."/>
            <person name="Ribeiro S."/>
            <person name="Label P."/>
            <person name="Fumanal B."/>
            <person name="Venisse J.S."/>
            <person name="Kohler A."/>
            <person name="de Oliveira R.R."/>
            <person name="Labutti K."/>
            <person name="Lipzen A."/>
            <person name="Lail K."/>
            <person name="Bauer D."/>
            <person name="Ohm R.A."/>
            <person name="Barry K.W."/>
            <person name="Spatafora J."/>
            <person name="Grigoriev I.V."/>
            <person name="Martin F.M."/>
            <person name="Pujade-Renaud V."/>
        </authorList>
    </citation>
    <scope>NUCLEOTIDE SEQUENCE [LARGE SCALE GENOMIC DNA]</scope>
    <source>
        <strain evidence="3 4">Philippines</strain>
    </source>
</reference>
<evidence type="ECO:0000313" key="3">
    <source>
        <dbReference type="EMBL" id="PSN74686.1"/>
    </source>
</evidence>
<keyword evidence="4" id="KW-1185">Reference proteome</keyword>
<accession>A0A2T2PAW6</accession>
<sequence length="439" mass="45299">MGDADSSLPRTSSSKRSHKVTGTITDVSEIPVVVEAPPSPSNSSEADQNPPSSEAPSPRKLSKGKGKAPLEAPRSVLKKQVSKQTSSANPNQASSSSPNPTPSPSPNPAPSPSPSPDPSSSSNPAPSASSNSAPSTSPNPAPSASSNPVPSASSNPAPPVSSNPAPSTSPNPAPSASSNQSSSANQTSSPGPSPASSARSSQASSANQTSSANPNQASSATPNQTSSANPPVVASSSRRQAARVPRTQSGTVSQPAHNRPAPPTNLPMNNPPPDGAARPQTAARGYSQPLFTFVLLHMSRIALLCGYMGFPGTFDERPYDRNKLIIHKNATLFTVSAVLVLLATVILIGLCMYYNAHDVRVEKRIFGPVFYISLAGLLTTGINVQQVHKGIYCLEATCALWTATSHFIISVVGIVISITVNHRKSQGCARDLFTQIFGP</sequence>
<evidence type="ECO:0000256" key="1">
    <source>
        <dbReference type="SAM" id="MobiDB-lite"/>
    </source>
</evidence>
<feature type="compositionally biased region" description="Polar residues" evidence="1">
    <location>
        <begin position="246"/>
        <end position="256"/>
    </location>
</feature>
<proteinExistence type="predicted"/>
<feature type="compositionally biased region" description="Pro residues" evidence="1">
    <location>
        <begin position="99"/>
        <end position="117"/>
    </location>
</feature>
<dbReference type="Proteomes" id="UP000240883">
    <property type="component" value="Unassembled WGS sequence"/>
</dbReference>
<organism evidence="3 4">
    <name type="scientific">Corynespora cassiicola Philippines</name>
    <dbReference type="NCBI Taxonomy" id="1448308"/>
    <lineage>
        <taxon>Eukaryota</taxon>
        <taxon>Fungi</taxon>
        <taxon>Dikarya</taxon>
        <taxon>Ascomycota</taxon>
        <taxon>Pezizomycotina</taxon>
        <taxon>Dothideomycetes</taxon>
        <taxon>Pleosporomycetidae</taxon>
        <taxon>Pleosporales</taxon>
        <taxon>Corynesporascaceae</taxon>
        <taxon>Corynespora</taxon>
    </lineage>
</organism>
<evidence type="ECO:0000313" key="4">
    <source>
        <dbReference type="Proteomes" id="UP000240883"/>
    </source>
</evidence>
<feature type="compositionally biased region" description="Pro residues" evidence="1">
    <location>
        <begin position="260"/>
        <end position="274"/>
    </location>
</feature>
<dbReference type="AlphaFoldDB" id="A0A2T2PAW6"/>
<feature type="compositionally biased region" description="Low complexity" evidence="1">
    <location>
        <begin position="118"/>
        <end position="155"/>
    </location>
</feature>
<feature type="compositionally biased region" description="Low complexity" evidence="1">
    <location>
        <begin position="174"/>
        <end position="237"/>
    </location>
</feature>
<feature type="compositionally biased region" description="Low complexity" evidence="1">
    <location>
        <begin position="27"/>
        <end position="45"/>
    </location>
</feature>
<feature type="transmembrane region" description="Helical" evidence="2">
    <location>
        <begin position="330"/>
        <end position="353"/>
    </location>
</feature>
<feature type="compositionally biased region" description="Low complexity" evidence="1">
    <location>
        <begin position="1"/>
        <end position="12"/>
    </location>
</feature>